<keyword evidence="5" id="KW-1185">Reference proteome</keyword>
<accession>A0A375H8T0</accession>
<evidence type="ECO:0000256" key="1">
    <source>
        <dbReference type="SAM" id="MobiDB-lite"/>
    </source>
</evidence>
<organism evidence="3 4">
    <name type="scientific">Cupriavidus neocaledonicus</name>
    <dbReference type="NCBI Taxonomy" id="1040979"/>
    <lineage>
        <taxon>Bacteria</taxon>
        <taxon>Pseudomonadati</taxon>
        <taxon>Pseudomonadota</taxon>
        <taxon>Betaproteobacteria</taxon>
        <taxon>Burkholderiales</taxon>
        <taxon>Burkholderiaceae</taxon>
        <taxon>Cupriavidus</taxon>
    </lineage>
</organism>
<feature type="region of interest" description="Disordered" evidence="1">
    <location>
        <begin position="1"/>
        <end position="66"/>
    </location>
</feature>
<gene>
    <name evidence="2" type="ORF">CBM2605_A140001</name>
    <name evidence="3" type="ORF">CBM2607_11803</name>
</gene>
<reference evidence="4 5" key="1">
    <citation type="submission" date="2018-01" db="EMBL/GenBank/DDBJ databases">
        <authorList>
            <person name="Clerissi C."/>
        </authorList>
    </citation>
    <scope>NUCLEOTIDE SEQUENCE [LARGE SCALE GENOMIC DNA]</scope>
    <source>
        <strain evidence="2">Cupriavidus taiwanensis STM 6082</strain>
        <strain evidence="3">Cupriavidus taiwanensis STM 6160</strain>
    </source>
</reference>
<sequence length="66" mass="6881">MITKHYSQGRHAREAKGAPAARRPLAGSGAPSLPPSPDHRVQPRPLAGRTPPHFSPAKASDPAQAA</sequence>
<evidence type="ECO:0000313" key="2">
    <source>
        <dbReference type="EMBL" id="SOZ34771.1"/>
    </source>
</evidence>
<evidence type="ECO:0000313" key="4">
    <source>
        <dbReference type="Proteomes" id="UP000255168"/>
    </source>
</evidence>
<evidence type="ECO:0000313" key="5">
    <source>
        <dbReference type="Proteomes" id="UP000256710"/>
    </source>
</evidence>
<dbReference type="Proteomes" id="UP000256710">
    <property type="component" value="Unassembled WGS sequence"/>
</dbReference>
<dbReference type="EMBL" id="OFTC01000006">
    <property type="protein sequence ID" value="SOZ34771.1"/>
    <property type="molecule type" value="Genomic_DNA"/>
</dbReference>
<proteinExistence type="predicted"/>
<dbReference type="AlphaFoldDB" id="A0A375H8T0"/>
<dbReference type="EMBL" id="LT984806">
    <property type="protein sequence ID" value="SPD46863.1"/>
    <property type="molecule type" value="Genomic_DNA"/>
</dbReference>
<dbReference type="Proteomes" id="UP000255168">
    <property type="component" value="Chromosome I"/>
</dbReference>
<protein>
    <submittedName>
        <fullName evidence="3">Uncharacterized protein</fullName>
    </submittedName>
</protein>
<evidence type="ECO:0000313" key="3">
    <source>
        <dbReference type="EMBL" id="SPD46863.1"/>
    </source>
</evidence>
<name>A0A375H8T0_9BURK</name>